<keyword evidence="2" id="KW-0963">Cytoplasm</keyword>
<name>A0A1G6S9N0_9ACTN</name>
<dbReference type="STRING" id="675864.SAMN04489747_0248"/>
<comment type="subunit">
    <text evidence="2">Homodimer.</text>
</comment>
<evidence type="ECO:0000256" key="2">
    <source>
        <dbReference type="HAMAP-Rule" id="MF_00274"/>
    </source>
</evidence>
<dbReference type="SUPFAM" id="SSF82607">
    <property type="entry name" value="YbaB-like"/>
    <property type="match status" value="1"/>
</dbReference>
<reference evidence="4 5" key="1">
    <citation type="submission" date="2016-10" db="EMBL/GenBank/DDBJ databases">
        <authorList>
            <person name="de Groot N.N."/>
        </authorList>
    </citation>
    <scope>NUCLEOTIDE SEQUENCE [LARGE SCALE GENOMIC DNA]</scope>
    <source>
        <strain evidence="4 5">MON 2.2</strain>
    </source>
</reference>
<dbReference type="NCBIfam" id="TIGR00103">
    <property type="entry name" value="DNA_YbaB_EbfC"/>
    <property type="match status" value="1"/>
</dbReference>
<dbReference type="PIRSF" id="PIRSF004555">
    <property type="entry name" value="UCP004555"/>
    <property type="match status" value="1"/>
</dbReference>
<dbReference type="Proteomes" id="UP000198546">
    <property type="component" value="Chromosome i"/>
</dbReference>
<gene>
    <name evidence="4" type="ORF">SAMN04489747_0248</name>
</gene>
<evidence type="ECO:0000256" key="3">
    <source>
        <dbReference type="SAM" id="Coils"/>
    </source>
</evidence>
<dbReference type="EMBL" id="LT629688">
    <property type="protein sequence ID" value="SDD12876.1"/>
    <property type="molecule type" value="Genomic_DNA"/>
</dbReference>
<comment type="similarity">
    <text evidence="2">Belongs to the YbaB/EbfC family.</text>
</comment>
<accession>A0A1G6S9N0</accession>
<dbReference type="PANTHER" id="PTHR33449:SF1">
    <property type="entry name" value="NUCLEOID-ASSOCIATED PROTEIN YBAB"/>
    <property type="match status" value="1"/>
</dbReference>
<keyword evidence="1 2" id="KW-0238">DNA-binding</keyword>
<keyword evidence="5" id="KW-1185">Reference proteome</keyword>
<proteinExistence type="inferred from homology"/>
<keyword evidence="3" id="KW-0175">Coiled coil</keyword>
<dbReference type="InterPro" id="IPR004401">
    <property type="entry name" value="YbaB/EbfC"/>
</dbReference>
<dbReference type="GO" id="GO:0043590">
    <property type="term" value="C:bacterial nucleoid"/>
    <property type="evidence" value="ECO:0007669"/>
    <property type="project" value="UniProtKB-UniRule"/>
</dbReference>
<protein>
    <recommendedName>
        <fullName evidence="2">Nucleoid-associated protein SAMN04489747_0248</fullName>
    </recommendedName>
</protein>
<dbReference type="AlphaFoldDB" id="A0A1G6S9N0"/>
<evidence type="ECO:0000313" key="4">
    <source>
        <dbReference type="EMBL" id="SDD12876.1"/>
    </source>
</evidence>
<dbReference type="InterPro" id="IPR036894">
    <property type="entry name" value="YbaB-like_sf"/>
</dbReference>
<dbReference type="GO" id="GO:0003677">
    <property type="term" value="F:DNA binding"/>
    <property type="evidence" value="ECO:0007669"/>
    <property type="project" value="UniProtKB-UniRule"/>
</dbReference>
<organism evidence="4 5">
    <name type="scientific">Auraticoccus monumenti</name>
    <dbReference type="NCBI Taxonomy" id="675864"/>
    <lineage>
        <taxon>Bacteria</taxon>
        <taxon>Bacillati</taxon>
        <taxon>Actinomycetota</taxon>
        <taxon>Actinomycetes</taxon>
        <taxon>Propionibacteriales</taxon>
        <taxon>Propionibacteriaceae</taxon>
        <taxon>Auraticoccus</taxon>
    </lineage>
</organism>
<dbReference type="PANTHER" id="PTHR33449">
    <property type="entry name" value="NUCLEOID-ASSOCIATED PROTEIN YBAB"/>
    <property type="match status" value="1"/>
</dbReference>
<evidence type="ECO:0000256" key="1">
    <source>
        <dbReference type="ARBA" id="ARBA00023125"/>
    </source>
</evidence>
<dbReference type="HAMAP" id="MF_00274">
    <property type="entry name" value="DNA_YbaB_EbfC"/>
    <property type="match status" value="1"/>
</dbReference>
<dbReference type="Gene3D" id="3.30.1310.10">
    <property type="entry name" value="Nucleoid-associated protein YbaB-like domain"/>
    <property type="match status" value="1"/>
</dbReference>
<dbReference type="Pfam" id="PF02575">
    <property type="entry name" value="YbaB_DNA_bd"/>
    <property type="match status" value="1"/>
</dbReference>
<comment type="function">
    <text evidence="2">Binds to DNA and alters its conformation. May be involved in regulation of gene expression, nucleoid organization and DNA protection.</text>
</comment>
<sequence length="103" mass="10186">MLPEGTDMSGLLAQAQAMQSQMMQAQEELAEATVEGTAGGGLVTATMSGTGELLSLAISPEACDPADTESLADMVVAAVRDASNKGQALAAAKMGPLAGGLGF</sequence>
<feature type="coiled-coil region" evidence="3">
    <location>
        <begin position="8"/>
        <end position="35"/>
    </location>
</feature>
<evidence type="ECO:0000313" key="5">
    <source>
        <dbReference type="Proteomes" id="UP000198546"/>
    </source>
</evidence>
<dbReference type="GO" id="GO:0005829">
    <property type="term" value="C:cytosol"/>
    <property type="evidence" value="ECO:0007669"/>
    <property type="project" value="TreeGrafter"/>
</dbReference>
<dbReference type="OrthoDB" id="9809370at2"/>
<comment type="subcellular location">
    <subcellularLocation>
        <location evidence="2">Cytoplasm</location>
        <location evidence="2">Nucleoid</location>
    </subcellularLocation>
</comment>